<evidence type="ECO:0000313" key="12">
    <source>
        <dbReference type="Proteomes" id="UP000516480"/>
    </source>
</evidence>
<dbReference type="Proteomes" id="UP000069549">
    <property type="component" value="Chromosome 3"/>
</dbReference>
<evidence type="ECO:0000313" key="3">
    <source>
        <dbReference type="EMBL" id="CXH94699.1"/>
    </source>
</evidence>
<dbReference type="Proteomes" id="UP000219974">
    <property type="component" value="Chromosome 3"/>
</dbReference>
<feature type="region of interest" description="Disordered" evidence="2">
    <location>
        <begin position="1"/>
        <end position="35"/>
    </location>
</feature>
<feature type="region of interest" description="Disordered" evidence="2">
    <location>
        <begin position="701"/>
        <end position="740"/>
    </location>
</feature>
<name>A0A122HTC2_PLABE</name>
<evidence type="ECO:0000313" key="11">
    <source>
        <dbReference type="Proteomes" id="UP000220214"/>
    </source>
</evidence>
<organism evidence="3 8">
    <name type="scientific">Plasmodium berghei</name>
    <dbReference type="NCBI Taxonomy" id="5821"/>
    <lineage>
        <taxon>Eukaryota</taxon>
        <taxon>Sar</taxon>
        <taxon>Alveolata</taxon>
        <taxon>Apicomplexa</taxon>
        <taxon>Aconoidasida</taxon>
        <taxon>Haemosporida</taxon>
        <taxon>Plasmodiidae</taxon>
        <taxon>Plasmodium</taxon>
        <taxon>Plasmodium (Vinckeia)</taxon>
    </lineage>
</organism>
<evidence type="ECO:0000313" key="10">
    <source>
        <dbReference type="Proteomes" id="UP000219974"/>
    </source>
</evidence>
<reference evidence="3 8" key="1">
    <citation type="submission" date="2016-02" db="EMBL/GenBank/DDBJ databases">
        <authorList>
            <consortium name="Pathogen Informatics"/>
        </authorList>
    </citation>
    <scope>NUCLEOTIDE SEQUENCE [LARGE SCALE GENOMIC DNA]</scope>
    <source>
        <strain evidence="3 8">K173</strain>
        <strain evidence="4 12">NK65 ny</strain>
        <strain evidence="7 11">NK65e</strain>
        <strain evidence="5 9">SP11 Antwerpcl1</strain>
        <strain evidence="6 10">SP11 RLL</strain>
    </source>
</reference>
<protein>
    <submittedName>
        <fullName evidence="3">Uncharacterized protein</fullName>
    </submittedName>
</protein>
<feature type="compositionally biased region" description="Basic and acidic residues" evidence="2">
    <location>
        <begin position="709"/>
        <end position="740"/>
    </location>
</feature>
<dbReference type="EMBL" id="LT608139">
    <property type="protein sequence ID" value="SCL90950.1"/>
    <property type="molecule type" value="Genomic_DNA"/>
</dbReference>
<keyword evidence="1" id="KW-0175">Coiled coil</keyword>
<dbReference type="OMA" id="NRFNHIN"/>
<evidence type="ECO:0000313" key="5">
    <source>
        <dbReference type="EMBL" id="SCM15389.1"/>
    </source>
</evidence>
<gene>
    <name evidence="3" type="ORF">PBK173_000042600</name>
    <name evidence="7" type="ORF">PBNK65E_000040800</name>
    <name evidence="4" type="ORF">PBNK65NY_000040000</name>
    <name evidence="5" type="ORF">PBSP11A_000040100</name>
    <name evidence="6" type="ORF">PBSP11RLL_000040200</name>
</gene>
<evidence type="ECO:0000313" key="9">
    <source>
        <dbReference type="Proteomes" id="UP000219860"/>
    </source>
</evidence>
<evidence type="ECO:0000256" key="1">
    <source>
        <dbReference type="SAM" id="Coils"/>
    </source>
</evidence>
<feature type="coiled-coil region" evidence="1">
    <location>
        <begin position="754"/>
        <end position="781"/>
    </location>
</feature>
<evidence type="ECO:0000313" key="8">
    <source>
        <dbReference type="Proteomes" id="UP000069549"/>
    </source>
</evidence>
<dbReference type="EMBL" id="LT160023">
    <property type="protein sequence ID" value="CXH94699.1"/>
    <property type="molecule type" value="Genomic_DNA"/>
</dbReference>
<evidence type="ECO:0000313" key="6">
    <source>
        <dbReference type="EMBL" id="SCM17183.1"/>
    </source>
</evidence>
<dbReference type="VEuPathDB" id="PlasmoDB:PBANKA_0308900"/>
<dbReference type="Proteomes" id="UP000516480">
    <property type="component" value="Chromosome 3"/>
</dbReference>
<sequence length="918" mass="108265">MNHKNNNMNCDPPNNYQNKGNNQNNNGTNNLRNFNNTSYGNINSFNHELFQVSSNNVRIYADNIISNNMKPRDQNNFFCNPHIKNYNYEINDKMKYNNNNNIVSNSGSNNNGQMYGTYNYMTSKNLQNEYFHKNLNNTNSLPNRQNSNMIQKDNKQMMGNIYKMNNVNDVGDIQNMRYLGNVKKTHNINSILDVNRFNHINKLNNMNNLRNTQNYNYIHNNIHVNSENITDIYNPMECQTNRNHYVNLNTGNGNVNDIYNFDIIKNMNNITKFGKNSKNDITNNISFNAPNKNNFNMNNTYPNNLQSVHSDNKQIGSQYIPNYPINRTSDIKNVNINRAPSINDNNFIFHEKGNETFRNQNNNNNNLSDRQIINAHSGRIDKDNLDNEGNNNNIYNRGHNYTYEIAKSNMNMVRGMDQGHNDINNQMHNKKSKTVNVNSTFKNEMVKPYNMNMSYNSITQGNNFYEPASNFVNNNYGISNVPINNNNHVNQLNNYQNGMIYDQYFMNNSEYENDTYNVNNNNEYYYHLQHQRNQFKFPNNTMLNQSIIEKSLRNNKQIIDQKVNENMNKSYTNFLKSIISTPYLRKSSPNQHNMYNNQFNIDENIIHNNAYNYPNLNNIDDQGLELYNLKPSKTVEENYEQAIKHDDVQVKMESSDYGNAKMIYTKTENVGRKKKKKYIDPNNLDETVTENTNFDIKEVKKKGRKRKLRVDPHNEESKNEENKNEGNNDVEKKINKKSNKEVDNNMVHISLSYEENMRDIKKNYKEEIKNETINISNSVEKSDIEKTTQEISLYCNKLKNEEIHFKNNYEKIGVNNILSVFKNKLNKINVNNNSLNCHSEINVLINNFLYVLRIINKHQQILGDIYSFNFNITNEDNIRNYFENRFSFVKCYKQYNELNDHIYDKNKRKIKHDEIKNE</sequence>
<dbReference type="EMBL" id="LT608267">
    <property type="protein sequence ID" value="SCM17183.1"/>
    <property type="molecule type" value="Genomic_DNA"/>
</dbReference>
<dbReference type="Proteomes" id="UP000219860">
    <property type="component" value="Chromosome 3"/>
</dbReference>
<dbReference type="OrthoDB" id="372927at2759"/>
<dbReference type="AlphaFoldDB" id="A0A122HTC2"/>
<dbReference type="EMBL" id="LT614629">
    <property type="protein sequence ID" value="SCN22225.1"/>
    <property type="molecule type" value="Genomic_DNA"/>
</dbReference>
<proteinExistence type="predicted"/>
<evidence type="ECO:0000256" key="2">
    <source>
        <dbReference type="SAM" id="MobiDB-lite"/>
    </source>
</evidence>
<dbReference type="EMBL" id="LT608251">
    <property type="protein sequence ID" value="SCM15389.1"/>
    <property type="molecule type" value="Genomic_DNA"/>
</dbReference>
<accession>A0A122HTC2</accession>
<evidence type="ECO:0000313" key="4">
    <source>
        <dbReference type="EMBL" id="SCL90950.1"/>
    </source>
</evidence>
<dbReference type="Proteomes" id="UP000220214">
    <property type="component" value="Chromosome 3"/>
</dbReference>
<evidence type="ECO:0000313" key="7">
    <source>
        <dbReference type="EMBL" id="SCN22225.1"/>
    </source>
</evidence>